<dbReference type="GO" id="GO:0044773">
    <property type="term" value="P:mitotic DNA damage checkpoint signaling"/>
    <property type="evidence" value="ECO:0007669"/>
    <property type="project" value="TreeGrafter"/>
</dbReference>
<evidence type="ECO:0000256" key="1">
    <source>
        <dbReference type="PROSITE-ProRule" id="PRU10141"/>
    </source>
</evidence>
<dbReference type="InterPro" id="IPR017441">
    <property type="entry name" value="Protein_kinase_ATP_BS"/>
</dbReference>
<dbReference type="PROSITE" id="PS00107">
    <property type="entry name" value="PROTEIN_KINASE_ATP"/>
    <property type="match status" value="1"/>
</dbReference>
<dbReference type="PANTHER" id="PTHR44167">
    <property type="entry name" value="OVARIAN-SPECIFIC SERINE/THREONINE-PROTEIN KINASE LOK-RELATED"/>
    <property type="match status" value="1"/>
</dbReference>
<protein>
    <submittedName>
        <fullName evidence="3">Leucine rich repeat</fullName>
    </submittedName>
</protein>
<keyword evidence="1" id="KW-0067">ATP-binding</keyword>
<keyword evidence="4" id="KW-1185">Reference proteome</keyword>
<sequence length="271" mass="29959">MKWVAFSDNPVTRNIPNLPTLPDLAVLDAIPDGQGDVLGEGGGGVTRKVRYDQNWVAVKTFHGAMTTDGLPQEERRMAALAGSLGSPCLIQVLGQTKGGALVMEFLDGYQMFGGRPNFETCWKDVYDDTINRQVTSEEAETIVTGLLDALCQLHHVGICHGDFYGHNILIQETNLAQVRLGDFGGAFFYDTESPYATLIQQCELRSFAVFVEEVVDCLQQGGDKNPETMKISLRNLVSKSLEADTTFQQTQSWWKMKKGNEKTGSERQATR</sequence>
<dbReference type="PANTHER" id="PTHR44167:SF24">
    <property type="entry name" value="SERINE_THREONINE-PROTEIN KINASE CHK2"/>
    <property type="match status" value="1"/>
</dbReference>
<dbReference type="GO" id="GO:0005737">
    <property type="term" value="C:cytoplasm"/>
    <property type="evidence" value="ECO:0007669"/>
    <property type="project" value="TreeGrafter"/>
</dbReference>
<dbReference type="InterPro" id="IPR000719">
    <property type="entry name" value="Prot_kinase_dom"/>
</dbReference>
<dbReference type="InterPro" id="IPR011009">
    <property type="entry name" value="Kinase-like_dom_sf"/>
</dbReference>
<accession>A0A9N8HC32</accession>
<reference evidence="3" key="1">
    <citation type="submission" date="2020-06" db="EMBL/GenBank/DDBJ databases">
        <authorList>
            <consortium name="Plant Systems Biology data submission"/>
        </authorList>
    </citation>
    <scope>NUCLEOTIDE SEQUENCE</scope>
    <source>
        <strain evidence="3">D6</strain>
    </source>
</reference>
<feature type="domain" description="Protein kinase" evidence="2">
    <location>
        <begin position="32"/>
        <end position="271"/>
    </location>
</feature>
<organism evidence="3 4">
    <name type="scientific">Seminavis robusta</name>
    <dbReference type="NCBI Taxonomy" id="568900"/>
    <lineage>
        <taxon>Eukaryota</taxon>
        <taxon>Sar</taxon>
        <taxon>Stramenopiles</taxon>
        <taxon>Ochrophyta</taxon>
        <taxon>Bacillariophyta</taxon>
        <taxon>Bacillariophyceae</taxon>
        <taxon>Bacillariophycidae</taxon>
        <taxon>Naviculales</taxon>
        <taxon>Naviculaceae</taxon>
        <taxon>Seminavis</taxon>
    </lineage>
</organism>
<dbReference type="EMBL" id="CAICTM010000204">
    <property type="protein sequence ID" value="CAB9504673.1"/>
    <property type="molecule type" value="Genomic_DNA"/>
</dbReference>
<dbReference type="GO" id="GO:0005634">
    <property type="term" value="C:nucleus"/>
    <property type="evidence" value="ECO:0007669"/>
    <property type="project" value="TreeGrafter"/>
</dbReference>
<dbReference type="Pfam" id="PF00069">
    <property type="entry name" value="Pkinase"/>
    <property type="match status" value="1"/>
</dbReference>
<dbReference type="Proteomes" id="UP001153069">
    <property type="component" value="Unassembled WGS sequence"/>
</dbReference>
<dbReference type="SMART" id="SM00220">
    <property type="entry name" value="S_TKc"/>
    <property type="match status" value="1"/>
</dbReference>
<dbReference type="AlphaFoldDB" id="A0A9N8HC32"/>
<comment type="caution">
    <text evidence="3">The sequence shown here is derived from an EMBL/GenBank/DDBJ whole genome shotgun (WGS) entry which is preliminary data.</text>
</comment>
<dbReference type="SUPFAM" id="SSF56112">
    <property type="entry name" value="Protein kinase-like (PK-like)"/>
    <property type="match status" value="1"/>
</dbReference>
<evidence type="ECO:0000313" key="3">
    <source>
        <dbReference type="EMBL" id="CAB9504673.1"/>
    </source>
</evidence>
<keyword evidence="1" id="KW-0547">Nucleotide-binding</keyword>
<dbReference type="GO" id="GO:0005524">
    <property type="term" value="F:ATP binding"/>
    <property type="evidence" value="ECO:0007669"/>
    <property type="project" value="UniProtKB-UniRule"/>
</dbReference>
<dbReference type="Gene3D" id="1.10.510.10">
    <property type="entry name" value="Transferase(Phosphotransferase) domain 1"/>
    <property type="match status" value="1"/>
</dbReference>
<gene>
    <name evidence="3" type="ORF">SEMRO_205_G086070.1</name>
</gene>
<evidence type="ECO:0000259" key="2">
    <source>
        <dbReference type="PROSITE" id="PS50011"/>
    </source>
</evidence>
<proteinExistence type="predicted"/>
<feature type="binding site" evidence="1">
    <location>
        <position position="59"/>
    </location>
    <ligand>
        <name>ATP</name>
        <dbReference type="ChEBI" id="CHEBI:30616"/>
    </ligand>
</feature>
<evidence type="ECO:0000313" key="4">
    <source>
        <dbReference type="Proteomes" id="UP001153069"/>
    </source>
</evidence>
<name>A0A9N8HC32_9STRA</name>
<dbReference type="GO" id="GO:0004674">
    <property type="term" value="F:protein serine/threonine kinase activity"/>
    <property type="evidence" value="ECO:0007669"/>
    <property type="project" value="TreeGrafter"/>
</dbReference>
<dbReference type="OrthoDB" id="41737at2759"/>
<dbReference type="PROSITE" id="PS50011">
    <property type="entry name" value="PROTEIN_KINASE_DOM"/>
    <property type="match status" value="1"/>
</dbReference>